<dbReference type="Pfam" id="PF01062">
    <property type="entry name" value="Bestrophin"/>
    <property type="match status" value="1"/>
</dbReference>
<dbReference type="GO" id="GO:0005886">
    <property type="term" value="C:plasma membrane"/>
    <property type="evidence" value="ECO:0007669"/>
    <property type="project" value="UniProtKB-SubCell"/>
</dbReference>
<proteinExistence type="inferred from homology"/>
<comment type="subcellular location">
    <subcellularLocation>
        <location evidence="6">Cell membrane</location>
        <topology evidence="6">Multi-pass membrane protein</topology>
    </subcellularLocation>
    <subcellularLocation>
        <location evidence="1">Membrane</location>
    </subcellularLocation>
</comment>
<feature type="transmembrane region" description="Helical" evidence="6">
    <location>
        <begin position="82"/>
        <end position="100"/>
    </location>
</feature>
<keyword evidence="6" id="KW-0869">Chloride channel</keyword>
<dbReference type="OrthoDB" id="201595at2759"/>
<evidence type="ECO:0000256" key="3">
    <source>
        <dbReference type="ARBA" id="ARBA00022989"/>
    </source>
</evidence>
<evidence type="ECO:0000256" key="2">
    <source>
        <dbReference type="ARBA" id="ARBA00022692"/>
    </source>
</evidence>
<gene>
    <name evidence="7" type="ORF">CGOC_LOCUS6475</name>
</gene>
<keyword evidence="6" id="KW-0406">Ion transport</keyword>
<dbReference type="PANTHER" id="PTHR10736">
    <property type="entry name" value="BESTROPHIN"/>
    <property type="match status" value="1"/>
</dbReference>
<keyword evidence="6" id="KW-0813">Transport</keyword>
<keyword evidence="3 6" id="KW-1133">Transmembrane helix</keyword>
<dbReference type="EMBL" id="UYRV01021213">
    <property type="protein sequence ID" value="VDK69017.1"/>
    <property type="molecule type" value="Genomic_DNA"/>
</dbReference>
<keyword evidence="6" id="KW-0868">Chloride</keyword>
<evidence type="ECO:0000256" key="4">
    <source>
        <dbReference type="ARBA" id="ARBA00023136"/>
    </source>
</evidence>
<accession>A0A3P6SA62</accession>
<comment type="function">
    <text evidence="6">Forms chloride channels.</text>
</comment>
<evidence type="ECO:0000256" key="1">
    <source>
        <dbReference type="ARBA" id="ARBA00004370"/>
    </source>
</evidence>
<keyword evidence="6" id="KW-1003">Cell membrane</keyword>
<name>A0A3P6SA62_CYLGO</name>
<keyword evidence="6" id="KW-0407">Ion channel</keyword>
<reference evidence="7 8" key="1">
    <citation type="submission" date="2018-11" db="EMBL/GenBank/DDBJ databases">
        <authorList>
            <consortium name="Pathogen Informatics"/>
        </authorList>
    </citation>
    <scope>NUCLEOTIDE SEQUENCE [LARGE SCALE GENOMIC DNA]</scope>
</reference>
<dbReference type="Proteomes" id="UP000271889">
    <property type="component" value="Unassembled WGS sequence"/>
</dbReference>
<protein>
    <recommendedName>
        <fullName evidence="6">Bestrophin homolog</fullName>
    </recommendedName>
</protein>
<keyword evidence="2 6" id="KW-0812">Transmembrane</keyword>
<feature type="transmembrane region" description="Helical" evidence="6">
    <location>
        <begin position="28"/>
        <end position="50"/>
    </location>
</feature>
<organism evidence="7 8">
    <name type="scientific">Cylicostephanus goldi</name>
    <name type="common">Nematode worm</name>
    <dbReference type="NCBI Taxonomy" id="71465"/>
    <lineage>
        <taxon>Eukaryota</taxon>
        <taxon>Metazoa</taxon>
        <taxon>Ecdysozoa</taxon>
        <taxon>Nematoda</taxon>
        <taxon>Chromadorea</taxon>
        <taxon>Rhabditida</taxon>
        <taxon>Rhabditina</taxon>
        <taxon>Rhabditomorpha</taxon>
        <taxon>Strongyloidea</taxon>
        <taxon>Strongylidae</taxon>
        <taxon>Cylicostephanus</taxon>
    </lineage>
</organism>
<evidence type="ECO:0000256" key="6">
    <source>
        <dbReference type="RuleBase" id="RU363126"/>
    </source>
</evidence>
<evidence type="ECO:0000313" key="7">
    <source>
        <dbReference type="EMBL" id="VDK69017.1"/>
    </source>
</evidence>
<dbReference type="AlphaFoldDB" id="A0A3P6SA62"/>
<dbReference type="GO" id="GO:0034707">
    <property type="term" value="C:chloride channel complex"/>
    <property type="evidence" value="ECO:0007669"/>
    <property type="project" value="UniProtKB-KW"/>
</dbReference>
<keyword evidence="8" id="KW-1185">Reference proteome</keyword>
<keyword evidence="4 6" id="KW-0472">Membrane</keyword>
<dbReference type="PANTHER" id="PTHR10736:SF58">
    <property type="entry name" value="BESTROPHIN HOMOLOG-RELATED"/>
    <property type="match status" value="1"/>
</dbReference>
<comment type="similarity">
    <text evidence="5 6">Belongs to the anion channel-forming bestrophin (TC 1.A.46) family. Calcium-sensitive chloride channel subfamily.</text>
</comment>
<dbReference type="InterPro" id="IPR000615">
    <property type="entry name" value="Bestrophin"/>
</dbReference>
<sequence length="132" mass="15610">MTVSYNADVSSASGFTFFRLLLRWRGSIWKSIMLELVMWIIFYYIIFGVYRYALPTGAQRCVAPYLQSLQNRYRIATYCDKNLVHIPLTFMLGFFVSMIVDRWRNTFNNMGWIENSRRETGIYAELKQSGEL</sequence>
<evidence type="ECO:0000256" key="5">
    <source>
        <dbReference type="ARBA" id="ARBA00034769"/>
    </source>
</evidence>
<dbReference type="InterPro" id="IPR021134">
    <property type="entry name" value="Bestrophin-like"/>
</dbReference>
<dbReference type="GO" id="GO:0005254">
    <property type="term" value="F:chloride channel activity"/>
    <property type="evidence" value="ECO:0007669"/>
    <property type="project" value="UniProtKB-KW"/>
</dbReference>
<evidence type="ECO:0000313" key="8">
    <source>
        <dbReference type="Proteomes" id="UP000271889"/>
    </source>
</evidence>